<comment type="caution">
    <text evidence="3">The sequence shown here is derived from an EMBL/GenBank/DDBJ whole genome shotgun (WGS) entry which is preliminary data.</text>
</comment>
<reference evidence="3" key="2">
    <citation type="submission" date="2020-09" db="EMBL/GenBank/DDBJ databases">
        <authorList>
            <person name="Sun Q."/>
            <person name="Zhou Y."/>
        </authorList>
    </citation>
    <scope>NUCLEOTIDE SEQUENCE</scope>
    <source>
        <strain evidence="3">CGMCC 1.10998</strain>
    </source>
</reference>
<organism evidence="3 4">
    <name type="scientific">Undibacterium terreum</name>
    <dbReference type="NCBI Taxonomy" id="1224302"/>
    <lineage>
        <taxon>Bacteria</taxon>
        <taxon>Pseudomonadati</taxon>
        <taxon>Pseudomonadota</taxon>
        <taxon>Betaproteobacteria</taxon>
        <taxon>Burkholderiales</taxon>
        <taxon>Oxalobacteraceae</taxon>
        <taxon>Undibacterium</taxon>
    </lineage>
</organism>
<dbReference type="AlphaFoldDB" id="A0A916U8M7"/>
<dbReference type="RefSeq" id="WP_188564804.1">
    <property type="nucleotide sequence ID" value="NZ_BMED01000001.1"/>
</dbReference>
<dbReference type="Proteomes" id="UP000637423">
    <property type="component" value="Unassembled WGS sequence"/>
</dbReference>
<keyword evidence="3" id="KW-0808">Transferase</keyword>
<feature type="transmembrane region" description="Helical" evidence="1">
    <location>
        <begin position="259"/>
        <end position="279"/>
    </location>
</feature>
<evidence type="ECO:0000313" key="3">
    <source>
        <dbReference type="EMBL" id="GGC64661.1"/>
    </source>
</evidence>
<dbReference type="PANTHER" id="PTHR48090:SF7">
    <property type="entry name" value="RFBJ PROTEIN"/>
    <property type="match status" value="1"/>
</dbReference>
<evidence type="ECO:0000256" key="1">
    <source>
        <dbReference type="SAM" id="Phobius"/>
    </source>
</evidence>
<accession>A0A916U8M7</accession>
<sequence length="331" mass="36937">MAKLPVIYILLHLENPINLKEPLSEVAIVLPAYNEELTIAATISAFHEQLPHAYILVVNNNSADATEEIANATLQKLGARGAVVTEARQGKGYAVRRAFAEIHADVYVMADADLTYPAERVHDLIAPVMAGTADMVVGDRQSMGHYKNENKRPLHNFGNWLVSKLINKLFSAKLVDIMSGYRAFNRQFVKTYSILVAGFQIETDMSLHALDKRFRIVEIPVEYKDRPAGSFSKLNTFGDGAKVLLTIVKILRFYRPLMFFGWAAILFGMLGLLAAVPVFSDWIAYRFIYHVPLALLAAALELVAVMSLAVGLILDAISYQAKMDFERHLLR</sequence>
<keyword evidence="1" id="KW-0812">Transmembrane</keyword>
<dbReference type="GO" id="GO:0016740">
    <property type="term" value="F:transferase activity"/>
    <property type="evidence" value="ECO:0007669"/>
    <property type="project" value="UniProtKB-KW"/>
</dbReference>
<reference evidence="3" key="1">
    <citation type="journal article" date="2014" name="Int. J. Syst. Evol. Microbiol.">
        <title>Complete genome sequence of Corynebacterium casei LMG S-19264T (=DSM 44701T), isolated from a smear-ripened cheese.</title>
        <authorList>
            <consortium name="US DOE Joint Genome Institute (JGI-PGF)"/>
            <person name="Walter F."/>
            <person name="Albersmeier A."/>
            <person name="Kalinowski J."/>
            <person name="Ruckert C."/>
        </authorList>
    </citation>
    <scope>NUCLEOTIDE SEQUENCE</scope>
    <source>
        <strain evidence="3">CGMCC 1.10998</strain>
    </source>
</reference>
<protein>
    <submittedName>
        <fullName evidence="3">Glycosyl transferase</fullName>
    </submittedName>
</protein>
<dbReference type="PANTHER" id="PTHR48090">
    <property type="entry name" value="UNDECAPRENYL-PHOSPHATE 4-DEOXY-4-FORMAMIDO-L-ARABINOSE TRANSFERASE-RELATED"/>
    <property type="match status" value="1"/>
</dbReference>
<keyword evidence="4" id="KW-1185">Reference proteome</keyword>
<dbReference type="InterPro" id="IPR001173">
    <property type="entry name" value="Glyco_trans_2-like"/>
</dbReference>
<feature type="domain" description="Glycosyltransferase 2-like" evidence="2">
    <location>
        <begin position="28"/>
        <end position="191"/>
    </location>
</feature>
<gene>
    <name evidence="3" type="ORF">GCM10011396_09590</name>
</gene>
<dbReference type="InterPro" id="IPR050256">
    <property type="entry name" value="Glycosyltransferase_2"/>
</dbReference>
<dbReference type="SUPFAM" id="SSF53448">
    <property type="entry name" value="Nucleotide-diphospho-sugar transferases"/>
    <property type="match status" value="1"/>
</dbReference>
<dbReference type="EMBL" id="BMED01000001">
    <property type="protein sequence ID" value="GGC64661.1"/>
    <property type="molecule type" value="Genomic_DNA"/>
</dbReference>
<evidence type="ECO:0000259" key="2">
    <source>
        <dbReference type="Pfam" id="PF00535"/>
    </source>
</evidence>
<dbReference type="InterPro" id="IPR029044">
    <property type="entry name" value="Nucleotide-diphossugar_trans"/>
</dbReference>
<keyword evidence="1" id="KW-0472">Membrane</keyword>
<dbReference type="Pfam" id="PF00535">
    <property type="entry name" value="Glycos_transf_2"/>
    <property type="match status" value="1"/>
</dbReference>
<feature type="transmembrane region" description="Helical" evidence="1">
    <location>
        <begin position="291"/>
        <end position="314"/>
    </location>
</feature>
<dbReference type="Gene3D" id="3.90.550.10">
    <property type="entry name" value="Spore Coat Polysaccharide Biosynthesis Protein SpsA, Chain A"/>
    <property type="match status" value="1"/>
</dbReference>
<keyword evidence="1" id="KW-1133">Transmembrane helix</keyword>
<dbReference type="CDD" id="cd04179">
    <property type="entry name" value="DPM_DPG-synthase_like"/>
    <property type="match status" value="1"/>
</dbReference>
<proteinExistence type="predicted"/>
<evidence type="ECO:0000313" key="4">
    <source>
        <dbReference type="Proteomes" id="UP000637423"/>
    </source>
</evidence>
<name>A0A916U8M7_9BURK</name>